<comment type="caution">
    <text evidence="12">The sequence shown here is derived from an EMBL/GenBank/DDBJ whole genome shotgun (WGS) entry which is preliminary data.</text>
</comment>
<keyword evidence="5" id="KW-0158">Chromosome</keyword>
<evidence type="ECO:0000313" key="12">
    <source>
        <dbReference type="EMBL" id="RSH83806.1"/>
    </source>
</evidence>
<feature type="region of interest" description="Disordered" evidence="11">
    <location>
        <begin position="378"/>
        <end position="397"/>
    </location>
</feature>
<comment type="similarity">
    <text evidence="3">Belongs to the CND2 (condensin subunit 2) family.</text>
</comment>
<organism evidence="12 13">
    <name type="scientific">Saitozyma podzolica</name>
    <dbReference type="NCBI Taxonomy" id="1890683"/>
    <lineage>
        <taxon>Eukaryota</taxon>
        <taxon>Fungi</taxon>
        <taxon>Dikarya</taxon>
        <taxon>Basidiomycota</taxon>
        <taxon>Agaricomycotina</taxon>
        <taxon>Tremellomycetes</taxon>
        <taxon>Tremellales</taxon>
        <taxon>Trimorphomycetaceae</taxon>
        <taxon>Saitozyma</taxon>
    </lineage>
</organism>
<accession>A0A427XY43</accession>
<feature type="compositionally biased region" description="Low complexity" evidence="11">
    <location>
        <begin position="767"/>
        <end position="778"/>
    </location>
</feature>
<dbReference type="EMBL" id="RSCD01000023">
    <property type="protein sequence ID" value="RSH83806.1"/>
    <property type="molecule type" value="Genomic_DNA"/>
</dbReference>
<keyword evidence="13" id="KW-1185">Reference proteome</keyword>
<reference evidence="12 13" key="1">
    <citation type="submission" date="2018-11" db="EMBL/GenBank/DDBJ databases">
        <title>Genome sequence of Saitozyma podzolica DSM 27192.</title>
        <authorList>
            <person name="Aliyu H."/>
            <person name="Gorte O."/>
            <person name="Ochsenreither K."/>
        </authorList>
    </citation>
    <scope>NUCLEOTIDE SEQUENCE [LARGE SCALE GENOMIC DNA]</scope>
    <source>
        <strain evidence="12 13">DSM 27192</strain>
    </source>
</reference>
<feature type="region of interest" description="Disordered" evidence="11">
    <location>
        <begin position="567"/>
        <end position="591"/>
    </location>
</feature>
<keyword evidence="7" id="KW-0132">Cell division</keyword>
<name>A0A427XY43_9TREE</name>
<evidence type="ECO:0000256" key="6">
    <source>
        <dbReference type="ARBA" id="ARBA00022490"/>
    </source>
</evidence>
<feature type="region of interest" description="Disordered" evidence="11">
    <location>
        <begin position="1"/>
        <end position="103"/>
    </location>
</feature>
<dbReference type="PANTHER" id="PTHR13108">
    <property type="entry name" value="CONDENSIN COMPLEX SUBUNIT 2"/>
    <property type="match status" value="1"/>
</dbReference>
<evidence type="ECO:0000256" key="5">
    <source>
        <dbReference type="ARBA" id="ARBA00022454"/>
    </source>
</evidence>
<feature type="compositionally biased region" description="Acidic residues" evidence="11">
    <location>
        <begin position="231"/>
        <end position="246"/>
    </location>
</feature>
<keyword evidence="10" id="KW-0131">Cell cycle</keyword>
<keyword evidence="6" id="KW-0963">Cytoplasm</keyword>
<evidence type="ECO:0000256" key="7">
    <source>
        <dbReference type="ARBA" id="ARBA00022618"/>
    </source>
</evidence>
<feature type="region of interest" description="Disordered" evidence="11">
    <location>
        <begin position="451"/>
        <end position="470"/>
    </location>
</feature>
<keyword evidence="8" id="KW-0498">Mitosis</keyword>
<evidence type="ECO:0000256" key="3">
    <source>
        <dbReference type="ARBA" id="ARBA00009471"/>
    </source>
</evidence>
<feature type="region of interest" description="Disordered" evidence="11">
    <location>
        <begin position="221"/>
        <end position="257"/>
    </location>
</feature>
<evidence type="ECO:0000256" key="1">
    <source>
        <dbReference type="ARBA" id="ARBA00004286"/>
    </source>
</evidence>
<evidence type="ECO:0000256" key="4">
    <source>
        <dbReference type="ARBA" id="ARBA00016065"/>
    </source>
</evidence>
<dbReference type="GO" id="GO:0051301">
    <property type="term" value="P:cell division"/>
    <property type="evidence" value="ECO:0007669"/>
    <property type="project" value="UniProtKB-KW"/>
</dbReference>
<gene>
    <name evidence="12" type="ORF">EHS25_005421</name>
</gene>
<dbReference type="GO" id="GO:0007076">
    <property type="term" value="P:mitotic chromosome condensation"/>
    <property type="evidence" value="ECO:0007669"/>
    <property type="project" value="InterPro"/>
</dbReference>
<sequence length="901" mass="96448">MPTAITSGTAPDTPPIHRKPSLLKRHSRPSINSHSHSPANSPLQPSPRVNVPNMPVNDDAAEKASRRKSAHFADLSKGGGVPPPQARAAAAAGAGGVGGENHGKRTVSALAMQAQAGAQKDAHNQRRAKRLSAVAPTAPPVSMEVMNTNFEEWMKLATDNKITATNTWNFALIDYFADLTLLRNGPDDQSINFQKASCTLDGCVKIWTSRVDSVATETGKLLSGLAGGGGPEDEGEDGEAGEDEEGGEPKATRKSHRSEATLAKSFAALQIKKFDLEATVDPLFKKTSADFDEGGAMGLLMNHLGVDGQGRVVFDAGDAGLDQDNEDIEVEDELIDLTRLRQFIPSVERTSGLNISDTLSSFRFSSDPDASPDFSTLLGLKDSWDDEPRPSYDAGGEYDDGMPAAPGDVQDFFGDEDFDMGPSMPGGFDDGASMAGDGDEDGDVFGASATSGRPVGMVGPGETHGPFDPRRQGGELVMALAGDDDDGMFDYFDRGLGKAWAGAEHWKLRKVSRKDVATPAGAAAAGGSKPAKSAKAPFTIDFTAPSTEATSSKTLFAPASRGTISFAASSKASSARRSSSKKASTGGDAAKKRKDEWLLPDDMHFSSRQLLRLFLKPKFALRMRRNATSPRMAENLNGEIDENFWAQAAADRVDLADPDAMDNGDMPVPFESQFFNDPDDDGGDYAFVDDALDGTPAPDHEEHDDLWQGTQGQQLKRARTENVNFAKKAKRVDVKRLKDDIWSGLRGLVPDEKEGEAGGADKDGGNDTDTSDPLPTTPKAADEVKTFSNIITSLRSAYPQDKMAEISTSFCFICLLHLANEEGLRIETARFDGKEGEDVGCMGTVEDGEAEREGDDKPISSAQTPGPKRRRRLDEGERRDRVVGELQALRVYKDPNAGRAA</sequence>
<feature type="compositionally biased region" description="Basic residues" evidence="11">
    <location>
        <begin position="16"/>
        <end position="28"/>
    </location>
</feature>
<feature type="compositionally biased region" description="Basic and acidic residues" evidence="11">
    <location>
        <begin position="749"/>
        <end position="765"/>
    </location>
</feature>
<evidence type="ECO:0000256" key="9">
    <source>
        <dbReference type="ARBA" id="ARBA00023067"/>
    </source>
</evidence>
<feature type="compositionally biased region" description="Basic and acidic residues" evidence="11">
    <location>
        <begin position="872"/>
        <end position="881"/>
    </location>
</feature>
<keyword evidence="9" id="KW-0226">DNA condensation</keyword>
<feature type="compositionally biased region" description="Polar residues" evidence="11">
    <location>
        <begin position="1"/>
        <end position="10"/>
    </location>
</feature>
<dbReference type="AlphaFoldDB" id="A0A427XY43"/>
<evidence type="ECO:0000256" key="2">
    <source>
        <dbReference type="ARBA" id="ARBA00004496"/>
    </source>
</evidence>
<feature type="compositionally biased region" description="Low complexity" evidence="11">
    <location>
        <begin position="567"/>
        <end position="584"/>
    </location>
</feature>
<feature type="region of interest" description="Disordered" evidence="11">
    <location>
        <begin position="847"/>
        <end position="881"/>
    </location>
</feature>
<dbReference type="Proteomes" id="UP000279259">
    <property type="component" value="Unassembled WGS sequence"/>
</dbReference>
<evidence type="ECO:0000256" key="8">
    <source>
        <dbReference type="ARBA" id="ARBA00022776"/>
    </source>
</evidence>
<protein>
    <recommendedName>
        <fullName evidence="4">Condensin complex subunit 2</fullName>
    </recommendedName>
</protein>
<dbReference type="OrthoDB" id="362021at2759"/>
<dbReference type="GO" id="GO:0005737">
    <property type="term" value="C:cytoplasm"/>
    <property type="evidence" value="ECO:0007669"/>
    <property type="project" value="UniProtKB-SubCell"/>
</dbReference>
<dbReference type="GO" id="GO:0003682">
    <property type="term" value="F:chromatin binding"/>
    <property type="evidence" value="ECO:0007669"/>
    <property type="project" value="TreeGrafter"/>
</dbReference>
<evidence type="ECO:0000256" key="11">
    <source>
        <dbReference type="SAM" id="MobiDB-lite"/>
    </source>
</evidence>
<dbReference type="Pfam" id="PF05786">
    <property type="entry name" value="Cnd2"/>
    <property type="match status" value="1"/>
</dbReference>
<dbReference type="STRING" id="1890683.A0A427XY43"/>
<feature type="region of interest" description="Disordered" evidence="11">
    <location>
        <begin position="748"/>
        <end position="781"/>
    </location>
</feature>
<evidence type="ECO:0000256" key="10">
    <source>
        <dbReference type="ARBA" id="ARBA00023306"/>
    </source>
</evidence>
<dbReference type="InterPro" id="IPR022816">
    <property type="entry name" value="Condensin_barren_su2"/>
</dbReference>
<comment type="subcellular location">
    <subcellularLocation>
        <location evidence="1">Chromosome</location>
    </subcellularLocation>
    <subcellularLocation>
        <location evidence="2">Cytoplasm</location>
    </subcellularLocation>
</comment>
<dbReference type="PANTHER" id="PTHR13108:SF9">
    <property type="entry name" value="CONDENSIN COMPLEX SUBUNIT 2"/>
    <property type="match status" value="1"/>
</dbReference>
<proteinExistence type="inferred from homology"/>
<dbReference type="GO" id="GO:0000796">
    <property type="term" value="C:condensin complex"/>
    <property type="evidence" value="ECO:0007669"/>
    <property type="project" value="InterPro"/>
</dbReference>
<feature type="compositionally biased region" description="Polar residues" evidence="11">
    <location>
        <begin position="29"/>
        <end position="43"/>
    </location>
</feature>
<evidence type="ECO:0000313" key="13">
    <source>
        <dbReference type="Proteomes" id="UP000279259"/>
    </source>
</evidence>